<proteinExistence type="predicted"/>
<keyword evidence="1" id="KW-0472">Membrane</keyword>
<dbReference type="OrthoDB" id="5355526at2759"/>
<keyword evidence="1" id="KW-1133">Transmembrane helix</keyword>
<keyword evidence="3" id="KW-1185">Reference proteome</keyword>
<accession>A0A7U2ESJ6</accession>
<gene>
    <name evidence="2" type="ORF">JI435_021790</name>
</gene>
<evidence type="ECO:0000313" key="3">
    <source>
        <dbReference type="Proteomes" id="UP000663193"/>
    </source>
</evidence>
<protein>
    <submittedName>
        <fullName evidence="2">Uncharacterized protein</fullName>
    </submittedName>
</protein>
<keyword evidence="1" id="KW-0812">Transmembrane</keyword>
<sequence>MLNILKKHLHPPKWVTTDENAENVIQSLSEVFLHALAKEAASDKLSASEGADIETLQRNVNVLAVQVQDFWTQDVPLWRFYPLMVSKSRIGKSFGTMNSLAVDPKYEMFENFTTSSNAFLSLTTAVAVPDTKLSRALILESRYLLNLWMTSPPEKERVDTGRLSYQCVSFRVLNSYVSTEGKQTCEKAIADDYTELYTGGLTMKVRQLRQLAVQQNYQHAASKQNAKQNKAGSFLRNIFVSFSAGSMKSTAHLPQHHVPSSQTEFYRKNVCESRTNPSSHIHNFIHWCIPSARYATRMHPLQSCKIVTDVEFFRALRKRYIESGNCYQFFSFKRPAALRFVEVRMLMVPLRTIHTTKLTSTLLKFRLYHQQLVDIQRTGDIPPESRKDEYEYLPMPAEIIPPIGPNLLMHFFMNPEEAVSHSVLLQNIPKRKNDKLEPCPTAGSSTGWGIDIVTCVDEFKLFGVACSGTLASVVFGIAWAIFMHDL</sequence>
<organism evidence="2 3">
    <name type="scientific">Phaeosphaeria nodorum (strain SN15 / ATCC MYA-4574 / FGSC 10173)</name>
    <name type="common">Glume blotch fungus</name>
    <name type="synonym">Parastagonospora nodorum</name>
    <dbReference type="NCBI Taxonomy" id="321614"/>
    <lineage>
        <taxon>Eukaryota</taxon>
        <taxon>Fungi</taxon>
        <taxon>Dikarya</taxon>
        <taxon>Ascomycota</taxon>
        <taxon>Pezizomycotina</taxon>
        <taxon>Dothideomycetes</taxon>
        <taxon>Pleosporomycetidae</taxon>
        <taxon>Pleosporales</taxon>
        <taxon>Pleosporineae</taxon>
        <taxon>Phaeosphaeriaceae</taxon>
        <taxon>Parastagonospora</taxon>
    </lineage>
</organism>
<reference evidence="3" key="1">
    <citation type="journal article" date="2021" name="BMC Genomics">
        <title>Chromosome-level genome assembly and manually-curated proteome of model necrotroph Parastagonospora nodorum Sn15 reveals a genome-wide trove of candidate effector homologs, and redundancy of virulence-related functions within an accessory chromosome.</title>
        <authorList>
            <person name="Bertazzoni S."/>
            <person name="Jones D.A.B."/>
            <person name="Phan H.T."/>
            <person name="Tan K.-C."/>
            <person name="Hane J.K."/>
        </authorList>
    </citation>
    <scope>NUCLEOTIDE SEQUENCE [LARGE SCALE GENOMIC DNA]</scope>
    <source>
        <strain evidence="3">SN15 / ATCC MYA-4574 / FGSC 10173)</strain>
    </source>
</reference>
<dbReference type="VEuPathDB" id="FungiDB:JI435_021790"/>
<feature type="transmembrane region" description="Helical" evidence="1">
    <location>
        <begin position="461"/>
        <end position="482"/>
    </location>
</feature>
<name>A0A7U2ESJ6_PHANO</name>
<dbReference type="AlphaFoldDB" id="A0A7U2ESJ6"/>
<dbReference type="EMBL" id="CP069024">
    <property type="protein sequence ID" value="QRC92012.1"/>
    <property type="molecule type" value="Genomic_DNA"/>
</dbReference>
<dbReference type="Proteomes" id="UP000663193">
    <property type="component" value="Chromosome 2"/>
</dbReference>
<evidence type="ECO:0000256" key="1">
    <source>
        <dbReference type="SAM" id="Phobius"/>
    </source>
</evidence>
<evidence type="ECO:0000313" key="2">
    <source>
        <dbReference type="EMBL" id="QRC92012.1"/>
    </source>
</evidence>